<evidence type="ECO:0000313" key="11">
    <source>
        <dbReference type="EMBL" id="MFC3194612.1"/>
    </source>
</evidence>
<protein>
    <submittedName>
        <fullName evidence="11">MotA/TolQ/ExbB proton channel family protein</fullName>
    </submittedName>
</protein>
<evidence type="ECO:0000259" key="10">
    <source>
        <dbReference type="Pfam" id="PF01618"/>
    </source>
</evidence>
<evidence type="ECO:0000256" key="3">
    <source>
        <dbReference type="ARBA" id="ARBA00022692"/>
    </source>
</evidence>
<accession>A0ABV7JBT1</accession>
<keyword evidence="4 8" id="KW-1133">Transmembrane helix</keyword>
<keyword evidence="7" id="KW-0175">Coiled coil</keyword>
<gene>
    <name evidence="11" type="ORF">ACFODZ_10225</name>
</gene>
<evidence type="ECO:0000256" key="7">
    <source>
        <dbReference type="SAM" id="Coils"/>
    </source>
</evidence>
<keyword evidence="6" id="KW-0653">Protein transport</keyword>
<name>A0ABV7JBT1_9GAMM</name>
<dbReference type="PANTHER" id="PTHR30625:SF11">
    <property type="entry name" value="MOTA_TOLQ_EXBB PROTON CHANNEL DOMAIN-CONTAINING PROTEIN"/>
    <property type="match status" value="1"/>
</dbReference>
<dbReference type="RefSeq" id="WP_077410670.1">
    <property type="nucleotide sequence ID" value="NZ_JBHRTS010000005.1"/>
</dbReference>
<keyword evidence="2" id="KW-1003">Cell membrane</keyword>
<proteinExistence type="inferred from homology"/>
<evidence type="ECO:0000313" key="12">
    <source>
        <dbReference type="Proteomes" id="UP001595533"/>
    </source>
</evidence>
<feature type="chain" id="PRO_5046712673" evidence="9">
    <location>
        <begin position="19"/>
        <end position="462"/>
    </location>
</feature>
<evidence type="ECO:0000256" key="8">
    <source>
        <dbReference type="SAM" id="Phobius"/>
    </source>
</evidence>
<evidence type="ECO:0000256" key="4">
    <source>
        <dbReference type="ARBA" id="ARBA00022989"/>
    </source>
</evidence>
<keyword evidence="9" id="KW-0732">Signal</keyword>
<comment type="caution">
    <text evidence="11">The sequence shown here is derived from an EMBL/GenBank/DDBJ whole genome shotgun (WGS) entry which is preliminary data.</text>
</comment>
<reference evidence="12" key="1">
    <citation type="journal article" date="2019" name="Int. J. Syst. Evol. Microbiol.">
        <title>The Global Catalogue of Microorganisms (GCM) 10K type strain sequencing project: providing services to taxonomists for standard genome sequencing and annotation.</title>
        <authorList>
            <consortium name="The Broad Institute Genomics Platform"/>
            <consortium name="The Broad Institute Genome Sequencing Center for Infectious Disease"/>
            <person name="Wu L."/>
            <person name="Ma J."/>
        </authorList>
    </citation>
    <scope>NUCLEOTIDE SEQUENCE [LARGE SCALE GENOMIC DNA]</scope>
    <source>
        <strain evidence="12">KCTC 42953</strain>
    </source>
</reference>
<sequence length="462" mass="49935">MKKISIIICLLMCPWVMAQDTEQAATTTQPPVPQADPVQARQDLLLAYKKEHAFLTAQVNNITRRLAEYKQNSAVEKRRIESMISQLENQLLAAESTASELEDDIYQIQRHSESAQDNQGLIESTIIQAQSTMTEHGFSGFEPAAEPALTELDKINTLVGLATDHLDQQASITRQPGQFFLTDGTAVNGQIIQVGSIASYGNSPQGSGVLAPAGEQQFKVWQDSDPEAAAGIFNGQSAGLLPIFLYESALKAIEEREQKTIISVINSGGLIAWIIAGLGAFALLLIVLRVFFLNRASASTEKLLGGVVTQIENRDVEGAIKLAHQESSSSSRVLLSALRNIERDREHIEDIVSESILHESSQLNRFGSLIIVIATVAPLLGLLGTVTGMISTFDIITEFGTGDPKLLSSGISIALVTTEVGLAVAIPALLFGNILSGWAERIKDDMEKAALRAINVYKKVFG</sequence>
<keyword evidence="6" id="KW-0813">Transport</keyword>
<organism evidence="11 12">
    <name type="scientific">Marinicella sediminis</name>
    <dbReference type="NCBI Taxonomy" id="1792834"/>
    <lineage>
        <taxon>Bacteria</taxon>
        <taxon>Pseudomonadati</taxon>
        <taxon>Pseudomonadota</taxon>
        <taxon>Gammaproteobacteria</taxon>
        <taxon>Lysobacterales</taxon>
        <taxon>Marinicellaceae</taxon>
        <taxon>Marinicella</taxon>
    </lineage>
</organism>
<dbReference type="EMBL" id="JBHRTS010000005">
    <property type="protein sequence ID" value="MFC3194612.1"/>
    <property type="molecule type" value="Genomic_DNA"/>
</dbReference>
<evidence type="ECO:0000256" key="5">
    <source>
        <dbReference type="ARBA" id="ARBA00023136"/>
    </source>
</evidence>
<comment type="subcellular location">
    <subcellularLocation>
        <location evidence="1">Cell membrane</location>
        <topology evidence="1">Multi-pass membrane protein</topology>
    </subcellularLocation>
    <subcellularLocation>
        <location evidence="6">Membrane</location>
        <topology evidence="6">Multi-pass membrane protein</topology>
    </subcellularLocation>
</comment>
<dbReference type="InterPro" id="IPR050790">
    <property type="entry name" value="ExbB/TolQ_transport"/>
</dbReference>
<feature type="transmembrane region" description="Helical" evidence="8">
    <location>
        <begin position="410"/>
        <end position="431"/>
    </location>
</feature>
<dbReference type="Proteomes" id="UP001595533">
    <property type="component" value="Unassembled WGS sequence"/>
</dbReference>
<evidence type="ECO:0000256" key="6">
    <source>
        <dbReference type="RuleBase" id="RU004057"/>
    </source>
</evidence>
<comment type="similarity">
    <text evidence="6">Belongs to the exbB/tolQ family.</text>
</comment>
<evidence type="ECO:0000256" key="9">
    <source>
        <dbReference type="SAM" id="SignalP"/>
    </source>
</evidence>
<evidence type="ECO:0000256" key="1">
    <source>
        <dbReference type="ARBA" id="ARBA00004651"/>
    </source>
</evidence>
<feature type="domain" description="MotA/TolQ/ExbB proton channel" evidence="10">
    <location>
        <begin position="328"/>
        <end position="447"/>
    </location>
</feature>
<dbReference type="InterPro" id="IPR002898">
    <property type="entry name" value="MotA_ExbB_proton_chnl"/>
</dbReference>
<keyword evidence="12" id="KW-1185">Reference proteome</keyword>
<feature type="coiled-coil region" evidence="7">
    <location>
        <begin position="52"/>
        <end position="104"/>
    </location>
</feature>
<feature type="signal peptide" evidence="9">
    <location>
        <begin position="1"/>
        <end position="18"/>
    </location>
</feature>
<feature type="transmembrane region" description="Helical" evidence="8">
    <location>
        <begin position="366"/>
        <end position="390"/>
    </location>
</feature>
<keyword evidence="3 8" id="KW-0812">Transmembrane</keyword>
<feature type="transmembrane region" description="Helical" evidence="8">
    <location>
        <begin position="270"/>
        <end position="292"/>
    </location>
</feature>
<keyword evidence="5 8" id="KW-0472">Membrane</keyword>
<dbReference type="PANTHER" id="PTHR30625">
    <property type="entry name" value="PROTEIN TOLQ"/>
    <property type="match status" value="1"/>
</dbReference>
<evidence type="ECO:0000256" key="2">
    <source>
        <dbReference type="ARBA" id="ARBA00022475"/>
    </source>
</evidence>
<dbReference type="Pfam" id="PF01618">
    <property type="entry name" value="MotA_ExbB"/>
    <property type="match status" value="1"/>
</dbReference>